<dbReference type="OrthoDB" id="6084364at2759"/>
<dbReference type="InterPro" id="IPR000175">
    <property type="entry name" value="Na/ntran_symport"/>
</dbReference>
<dbReference type="GO" id="GO:0005886">
    <property type="term" value="C:plasma membrane"/>
    <property type="evidence" value="ECO:0007669"/>
    <property type="project" value="TreeGrafter"/>
</dbReference>
<feature type="binding site" evidence="6">
    <location>
        <position position="152"/>
    </location>
    <ligand>
        <name>Na(+)</name>
        <dbReference type="ChEBI" id="CHEBI:29101"/>
        <label>1</label>
    </ligand>
</feature>
<evidence type="ECO:0000256" key="5">
    <source>
        <dbReference type="ARBA" id="ARBA00023136"/>
    </source>
</evidence>
<evidence type="ECO:0000256" key="1">
    <source>
        <dbReference type="ARBA" id="ARBA00004141"/>
    </source>
</evidence>
<protein>
    <submittedName>
        <fullName evidence="8">Uncharacterized protein</fullName>
    </submittedName>
</protein>
<evidence type="ECO:0000313" key="8">
    <source>
        <dbReference type="EMBL" id="CAG2200440.1"/>
    </source>
</evidence>
<feature type="transmembrane region" description="Helical" evidence="7">
    <location>
        <begin position="206"/>
        <end position="230"/>
    </location>
</feature>
<accession>A0A8S3QZX8</accession>
<feature type="transmembrane region" description="Helical" evidence="7">
    <location>
        <begin position="136"/>
        <end position="158"/>
    </location>
</feature>
<proteinExistence type="predicted"/>
<dbReference type="PANTHER" id="PTHR11616:SF265">
    <property type="entry name" value="TRANSPORTER"/>
    <property type="match status" value="1"/>
</dbReference>
<evidence type="ECO:0000256" key="3">
    <source>
        <dbReference type="ARBA" id="ARBA00022692"/>
    </source>
</evidence>
<feature type="binding site" evidence="6">
    <location>
        <position position="151"/>
    </location>
    <ligand>
        <name>Na(+)</name>
        <dbReference type="ChEBI" id="CHEBI:29101"/>
        <label>1</label>
    </ligand>
</feature>
<name>A0A8S3QZX8_MYTED</name>
<organism evidence="8 9">
    <name type="scientific">Mytilus edulis</name>
    <name type="common">Blue mussel</name>
    <dbReference type="NCBI Taxonomy" id="6550"/>
    <lineage>
        <taxon>Eukaryota</taxon>
        <taxon>Metazoa</taxon>
        <taxon>Spiralia</taxon>
        <taxon>Lophotrochozoa</taxon>
        <taxon>Mollusca</taxon>
        <taxon>Bivalvia</taxon>
        <taxon>Autobranchia</taxon>
        <taxon>Pteriomorphia</taxon>
        <taxon>Mytilida</taxon>
        <taxon>Mytiloidea</taxon>
        <taxon>Mytilidae</taxon>
        <taxon>Mytilinae</taxon>
        <taxon>Mytilus</taxon>
    </lineage>
</organism>
<dbReference type="AlphaFoldDB" id="A0A8S3QZX8"/>
<gene>
    <name evidence="8" type="ORF">MEDL_15095</name>
</gene>
<dbReference type="Proteomes" id="UP000683360">
    <property type="component" value="Unassembled WGS sequence"/>
</dbReference>
<sequence>MSSGVGELGQINWRILLALFGAWMIVGLCIIKGVKSVGKVWLEAALQVFYSLGPGWGPLISMASFNKFDNNILRDSIMLTFIGEGTSIYSGLVIFTVLGFMAAKLSLPIGQIVKSGPGLGFIAYPEALANLPGQNVWSCLFFVMLLSVGLDSQGGIYIFQLVDWYVAAFSLPIFGFIECIIFGWIYGAERFSNDVYLMIGRKVPAFFRICIGFITPIILLGLIVSSFVAYRPPTYGSYTYPESAVAFGTIISVIPIVPIFVFAFIAVKNAEGQSIKEKIKSSLRPSTTWKPVCQEYQEEYLDTEDSKNSVLDNLKLNLIGSKH</sequence>
<dbReference type="PROSITE" id="PS50267">
    <property type="entry name" value="NA_NEUROTRAN_SYMP_3"/>
    <property type="match status" value="1"/>
</dbReference>
<keyword evidence="4 7" id="KW-1133">Transmembrane helix</keyword>
<feature type="transmembrane region" description="Helical" evidence="7">
    <location>
        <begin position="12"/>
        <end position="31"/>
    </location>
</feature>
<keyword evidence="6" id="KW-0915">Sodium</keyword>
<evidence type="ECO:0000313" key="9">
    <source>
        <dbReference type="Proteomes" id="UP000683360"/>
    </source>
</evidence>
<dbReference type="InterPro" id="IPR037272">
    <property type="entry name" value="SNS_sf"/>
</dbReference>
<comment type="subcellular location">
    <subcellularLocation>
        <location evidence="1">Membrane</location>
        <topology evidence="1">Multi-pass membrane protein</topology>
    </subcellularLocation>
</comment>
<evidence type="ECO:0000256" key="4">
    <source>
        <dbReference type="ARBA" id="ARBA00022989"/>
    </source>
</evidence>
<evidence type="ECO:0000256" key="6">
    <source>
        <dbReference type="PIRSR" id="PIRSR600175-1"/>
    </source>
</evidence>
<feature type="transmembrane region" description="Helical" evidence="7">
    <location>
        <begin position="40"/>
        <end position="57"/>
    </location>
</feature>
<dbReference type="GO" id="GO:0046872">
    <property type="term" value="F:metal ion binding"/>
    <property type="evidence" value="ECO:0007669"/>
    <property type="project" value="UniProtKB-KW"/>
</dbReference>
<keyword evidence="6" id="KW-0479">Metal-binding</keyword>
<dbReference type="PRINTS" id="PR00176">
    <property type="entry name" value="NANEUSMPORT"/>
</dbReference>
<feature type="binding site" evidence="6">
    <location>
        <position position="51"/>
    </location>
    <ligand>
        <name>Na(+)</name>
        <dbReference type="ChEBI" id="CHEBI:29101"/>
        <label>1</label>
    </ligand>
</feature>
<comment type="caution">
    <text evidence="8">The sequence shown here is derived from an EMBL/GenBank/DDBJ whole genome shotgun (WGS) entry which is preliminary data.</text>
</comment>
<evidence type="ECO:0000256" key="7">
    <source>
        <dbReference type="SAM" id="Phobius"/>
    </source>
</evidence>
<dbReference type="PANTHER" id="PTHR11616">
    <property type="entry name" value="SODIUM/CHLORIDE DEPENDENT TRANSPORTER"/>
    <property type="match status" value="1"/>
</dbReference>
<feature type="transmembrane region" description="Helical" evidence="7">
    <location>
        <begin position="77"/>
        <end position="102"/>
    </location>
</feature>
<keyword evidence="5 7" id="KW-0472">Membrane</keyword>
<dbReference type="EMBL" id="CAJPWZ010000746">
    <property type="protein sequence ID" value="CAG2200440.1"/>
    <property type="molecule type" value="Genomic_DNA"/>
</dbReference>
<keyword evidence="9" id="KW-1185">Reference proteome</keyword>
<dbReference type="Pfam" id="PF00209">
    <property type="entry name" value="SNF"/>
    <property type="match status" value="1"/>
</dbReference>
<dbReference type="GO" id="GO:0035725">
    <property type="term" value="P:sodium ion transmembrane transport"/>
    <property type="evidence" value="ECO:0007669"/>
    <property type="project" value="TreeGrafter"/>
</dbReference>
<feature type="transmembrane region" description="Helical" evidence="7">
    <location>
        <begin position="164"/>
        <end position="186"/>
    </location>
</feature>
<reference evidence="8" key="1">
    <citation type="submission" date="2021-03" db="EMBL/GenBank/DDBJ databases">
        <authorList>
            <person name="Bekaert M."/>
        </authorList>
    </citation>
    <scope>NUCLEOTIDE SEQUENCE</scope>
</reference>
<keyword evidence="3 7" id="KW-0812">Transmembrane</keyword>
<dbReference type="SUPFAM" id="SSF161070">
    <property type="entry name" value="SNF-like"/>
    <property type="match status" value="1"/>
</dbReference>
<keyword evidence="2" id="KW-0813">Transport</keyword>
<evidence type="ECO:0000256" key="2">
    <source>
        <dbReference type="ARBA" id="ARBA00022448"/>
    </source>
</evidence>
<feature type="transmembrane region" description="Helical" evidence="7">
    <location>
        <begin position="245"/>
        <end position="267"/>
    </location>
</feature>